<organism evidence="3 4">
    <name type="scientific">Lactobacillus crispatus</name>
    <dbReference type="NCBI Taxonomy" id="47770"/>
    <lineage>
        <taxon>Bacteria</taxon>
        <taxon>Bacillati</taxon>
        <taxon>Bacillota</taxon>
        <taxon>Bacilli</taxon>
        <taxon>Lactobacillales</taxon>
        <taxon>Lactobacillaceae</taxon>
        <taxon>Lactobacillus</taxon>
    </lineage>
</organism>
<comment type="caution">
    <text evidence="3">The sequence shown here is derived from an EMBL/GenBank/DDBJ whole genome shotgun (WGS) entry which is preliminary data.</text>
</comment>
<dbReference type="InterPro" id="IPR013783">
    <property type="entry name" value="Ig-like_fold"/>
</dbReference>
<accession>A0AAW4DL40</accession>
<evidence type="ECO:0000259" key="2">
    <source>
        <dbReference type="PROSITE" id="PS50853"/>
    </source>
</evidence>
<reference evidence="3" key="1">
    <citation type="submission" date="2020-07" db="EMBL/GenBank/DDBJ databases">
        <title>Comparative genomics analyses of Lactobacillus crispatus isolated from different ecological niches.</title>
        <authorList>
            <person name="Mancino W."/>
            <person name="Mancabelli L."/>
            <person name="Lugli G.A."/>
            <person name="Milani C."/>
            <person name="Viappiani A."/>
            <person name="Anzalone R."/>
            <person name="Longhi G."/>
            <person name="Ventura M."/>
            <person name="Turroni F."/>
        </authorList>
    </citation>
    <scope>NUCLEOTIDE SEQUENCE</scope>
    <source>
        <strain evidence="3">LB65</strain>
    </source>
</reference>
<feature type="chain" id="PRO_5043867895" evidence="1">
    <location>
        <begin position="31"/>
        <end position="462"/>
    </location>
</feature>
<feature type="domain" description="Fibronectin type-III" evidence="2">
    <location>
        <begin position="355"/>
        <end position="461"/>
    </location>
</feature>
<evidence type="ECO:0000313" key="4">
    <source>
        <dbReference type="Proteomes" id="UP001194414"/>
    </source>
</evidence>
<dbReference type="Gene3D" id="2.60.40.10">
    <property type="entry name" value="Immunoglobulins"/>
    <property type="match status" value="1"/>
</dbReference>
<dbReference type="CDD" id="cd00063">
    <property type="entry name" value="FN3"/>
    <property type="match status" value="1"/>
</dbReference>
<dbReference type="PROSITE" id="PS50853">
    <property type="entry name" value="FN3"/>
    <property type="match status" value="1"/>
</dbReference>
<dbReference type="EMBL" id="JACCPP010000015">
    <property type="protein sequence ID" value="MBI1708007.1"/>
    <property type="molecule type" value="Genomic_DNA"/>
</dbReference>
<proteinExistence type="predicted"/>
<sequence length="462" mass="52212">MMKINKYLVVASVAGAFGLFLSANNAPVQAATIRIPAQGTSYVRKGNTYKLHLKEAGRITVNTNAKIRIYNTIDWEAVPYPTNKKSTKEYYLRSGNYKVVAKNPGSRKIKLSYTKLTKLRKQLDDYPIYRNTNSYNYNPEIKLGQEVKGFSDMFSSYKNSTYHDYTLKVDKSQKLTMDMNSMPVYYNGPRTIVTMESKDNFSNFLPSSMFNGRQDHKKIIWYVAKGEYKLSIQTRGLFNFKITGEDTDEVPVKNEVTKLTPVKNGLQVDFTKSEGATEYIIYLSDGSGNYHPADMPRIKASESLQAVIPAKNLVNGKTYKIAICPVNRENGFDIDGELSESKEITYHAVVDNKNVPDKIAIDASYYDDNGSDEPYIDIKWPVNQNISSYEVQYRLKGQSEWESFLSSSSNGTEITSSSDKNNICYFQKGKTYEIRVRGLNSNIVGPWSDIKTVTVNVTPAGN</sequence>
<keyword evidence="1" id="KW-0732">Signal</keyword>
<protein>
    <submittedName>
        <fullName evidence="3">Fibronectin-binding protein</fullName>
    </submittedName>
</protein>
<dbReference type="InterPro" id="IPR036116">
    <property type="entry name" value="FN3_sf"/>
</dbReference>
<dbReference type="SUPFAM" id="SSF49265">
    <property type="entry name" value="Fibronectin type III"/>
    <property type="match status" value="1"/>
</dbReference>
<dbReference type="Proteomes" id="UP001194414">
    <property type="component" value="Unassembled WGS sequence"/>
</dbReference>
<gene>
    <name evidence="3" type="ORF">HYQ56_0987</name>
</gene>
<dbReference type="InterPro" id="IPR003961">
    <property type="entry name" value="FN3_dom"/>
</dbReference>
<dbReference type="AlphaFoldDB" id="A0AAW4DL40"/>
<feature type="signal peptide" evidence="1">
    <location>
        <begin position="1"/>
        <end position="30"/>
    </location>
</feature>
<name>A0AAW4DL40_9LACO</name>
<evidence type="ECO:0000313" key="3">
    <source>
        <dbReference type="EMBL" id="MBI1708007.1"/>
    </source>
</evidence>
<evidence type="ECO:0000256" key="1">
    <source>
        <dbReference type="SAM" id="SignalP"/>
    </source>
</evidence>